<evidence type="ECO:0008006" key="3">
    <source>
        <dbReference type="Google" id="ProtNLM"/>
    </source>
</evidence>
<evidence type="ECO:0000313" key="1">
    <source>
        <dbReference type="EMBL" id="SOC27296.1"/>
    </source>
</evidence>
<protein>
    <recommendedName>
        <fullName evidence="3">Restriction endonuclease</fullName>
    </recommendedName>
</protein>
<dbReference type="RefSeq" id="WP_097052896.1">
    <property type="nucleotide sequence ID" value="NZ_OBMM01000005.1"/>
</dbReference>
<dbReference type="AlphaFoldDB" id="A0A285TTK1"/>
<organism evidence="1 2">
    <name type="scientific">Thalassospira xiamenensis</name>
    <dbReference type="NCBI Taxonomy" id="220697"/>
    <lineage>
        <taxon>Bacteria</taxon>
        <taxon>Pseudomonadati</taxon>
        <taxon>Pseudomonadota</taxon>
        <taxon>Alphaproteobacteria</taxon>
        <taxon>Rhodospirillales</taxon>
        <taxon>Thalassospiraceae</taxon>
        <taxon>Thalassospira</taxon>
    </lineage>
</organism>
<dbReference type="Proteomes" id="UP000219068">
    <property type="component" value="Unassembled WGS sequence"/>
</dbReference>
<gene>
    <name evidence="1" type="ORF">SAMN05428964_105357</name>
</gene>
<proteinExistence type="predicted"/>
<reference evidence="1 2" key="1">
    <citation type="submission" date="2017-08" db="EMBL/GenBank/DDBJ databases">
        <authorList>
            <person name="de Groot N.N."/>
        </authorList>
    </citation>
    <scope>NUCLEOTIDE SEQUENCE [LARGE SCALE GENOMIC DNA]</scope>
    <source>
        <strain evidence="1 2">USBA 78</strain>
    </source>
</reference>
<accession>A0A285TTK1</accession>
<evidence type="ECO:0000313" key="2">
    <source>
        <dbReference type="Proteomes" id="UP000219068"/>
    </source>
</evidence>
<name>A0A285TTK1_9PROT</name>
<sequence>MSAFHANSRFESDFTARLIPAIKPLLAEHNLGLTVMGRAGEAVKHGLDKSLQQEVGDFIVTNEATGSIVHNVDLKVERRTSFNLFFETFSNATLNPEKVRLGWGAMLKADRLWYAFDDINMIAVIDLHKLREWLNEKVDRGRPRFTTLREVCQSAHKQQNITMGRLVPFSSIPVEIWKSSILLNNTTASFVGRDEFLRSLEAHSFKRSA</sequence>
<dbReference type="EMBL" id="OBMM01000005">
    <property type="protein sequence ID" value="SOC27296.1"/>
    <property type="molecule type" value="Genomic_DNA"/>
</dbReference>